<dbReference type="KEGG" id="coh:EAV92_15225"/>
<feature type="domain" description="Glycosyl transferase family 1" evidence="4">
    <location>
        <begin position="214"/>
        <end position="372"/>
    </location>
</feature>
<accession>A0A3G3K217</accession>
<proteinExistence type="inferred from homology"/>
<keyword evidence="3 6" id="KW-0808">Transferase</keyword>
<dbReference type="RefSeq" id="WP_123041893.1">
    <property type="nucleotide sequence ID" value="NZ_CP033433.1"/>
</dbReference>
<reference evidence="6 7" key="1">
    <citation type="submission" date="2018-10" db="EMBL/GenBank/DDBJ databases">
        <title>Genome Sequence of Cohnella sp.</title>
        <authorList>
            <person name="Srinivasan S."/>
            <person name="Kim M.K."/>
        </authorList>
    </citation>
    <scope>NUCLEOTIDE SEQUENCE [LARGE SCALE GENOMIC DNA]</scope>
    <source>
        <strain evidence="6 7">18JY8-7</strain>
    </source>
</reference>
<dbReference type="PANTHER" id="PTHR12526">
    <property type="entry name" value="GLYCOSYLTRANSFERASE"/>
    <property type="match status" value="1"/>
</dbReference>
<dbReference type="SUPFAM" id="SSF53756">
    <property type="entry name" value="UDP-Glycosyltransferase/glycogen phosphorylase"/>
    <property type="match status" value="1"/>
</dbReference>
<dbReference type="Proteomes" id="UP000269097">
    <property type="component" value="Chromosome"/>
</dbReference>
<evidence type="ECO:0000313" key="7">
    <source>
        <dbReference type="Proteomes" id="UP000269097"/>
    </source>
</evidence>
<protein>
    <submittedName>
        <fullName evidence="6">Glycosyltransferase family 4 protein</fullName>
    </submittedName>
</protein>
<dbReference type="InterPro" id="IPR028098">
    <property type="entry name" value="Glyco_trans_4-like_N"/>
</dbReference>
<dbReference type="GO" id="GO:0016757">
    <property type="term" value="F:glycosyltransferase activity"/>
    <property type="evidence" value="ECO:0007669"/>
    <property type="project" value="UniProtKB-KW"/>
</dbReference>
<dbReference type="Pfam" id="PF00534">
    <property type="entry name" value="Glycos_transf_1"/>
    <property type="match status" value="1"/>
</dbReference>
<dbReference type="InterPro" id="IPR001296">
    <property type="entry name" value="Glyco_trans_1"/>
</dbReference>
<keyword evidence="7" id="KW-1185">Reference proteome</keyword>
<evidence type="ECO:0000256" key="2">
    <source>
        <dbReference type="ARBA" id="ARBA00022676"/>
    </source>
</evidence>
<dbReference type="Pfam" id="PF13439">
    <property type="entry name" value="Glyco_transf_4"/>
    <property type="match status" value="1"/>
</dbReference>
<dbReference type="Gene3D" id="3.40.50.2000">
    <property type="entry name" value="Glycogen Phosphorylase B"/>
    <property type="match status" value="2"/>
</dbReference>
<sequence>MKVLFLSWAYPKESSPYLGIWAHQQALALRNGGVDVEVVNSVPFIPRAAGFLSGKIKKYSEIPSVEKLDGVTVYHPKFIRVSPNSALDEFLFRLMGIQTKLLARRLRRQIDVGRYQVLHAHNIFPDGAIAYRLHRKYGIPYVLTLHDVDRFHSYPKEGPHRELGSAILSHASKVLAVSNRVKSNIREHVPNGRSVELLYNTFWTQDHLSDTGSGKRKRIVTLASLIKRKGVHELLRAFREVLGRYPDYELMMIGQGSELGPLKKAAEELGVAGSVTFTGAMPHADAMKELARSSIFCLASWDEAFGVAYAEAMSYGLPVIGCRGEGIADVVTDGVDGLLVEPRNAEELARALFRLIEHPEEAERIGSNGRERIRELRPEAFGRKLAGIYEEILLTV</sequence>
<evidence type="ECO:0000256" key="3">
    <source>
        <dbReference type="ARBA" id="ARBA00022679"/>
    </source>
</evidence>
<evidence type="ECO:0000256" key="1">
    <source>
        <dbReference type="ARBA" id="ARBA00009481"/>
    </source>
</evidence>
<evidence type="ECO:0000313" key="6">
    <source>
        <dbReference type="EMBL" id="AYQ73809.1"/>
    </source>
</evidence>
<comment type="similarity">
    <text evidence="1">Belongs to the glycosyltransferase group 1 family. Glycosyltransferase 4 subfamily.</text>
</comment>
<keyword evidence="2" id="KW-0328">Glycosyltransferase</keyword>
<feature type="domain" description="Glycosyltransferase subfamily 4-like N-terminal" evidence="5">
    <location>
        <begin position="92"/>
        <end position="200"/>
    </location>
</feature>
<dbReference type="AlphaFoldDB" id="A0A3G3K217"/>
<organism evidence="6 7">
    <name type="scientific">Cohnella candidum</name>
    <dbReference type="NCBI Taxonomy" id="2674991"/>
    <lineage>
        <taxon>Bacteria</taxon>
        <taxon>Bacillati</taxon>
        <taxon>Bacillota</taxon>
        <taxon>Bacilli</taxon>
        <taxon>Bacillales</taxon>
        <taxon>Paenibacillaceae</taxon>
        <taxon>Cohnella</taxon>
    </lineage>
</organism>
<evidence type="ECO:0000259" key="4">
    <source>
        <dbReference type="Pfam" id="PF00534"/>
    </source>
</evidence>
<dbReference type="PANTHER" id="PTHR12526:SF640">
    <property type="entry name" value="COLANIC ACID BIOSYNTHESIS GLYCOSYLTRANSFERASE WCAL-RELATED"/>
    <property type="match status" value="1"/>
</dbReference>
<gene>
    <name evidence="6" type="ORF">EAV92_15225</name>
</gene>
<name>A0A3G3K217_9BACL</name>
<dbReference type="EMBL" id="CP033433">
    <property type="protein sequence ID" value="AYQ73809.1"/>
    <property type="molecule type" value="Genomic_DNA"/>
</dbReference>
<evidence type="ECO:0000259" key="5">
    <source>
        <dbReference type="Pfam" id="PF13439"/>
    </source>
</evidence>